<feature type="region of interest" description="Disordered" evidence="1">
    <location>
        <begin position="54"/>
        <end position="88"/>
    </location>
</feature>
<name>A0ABD0V8A1_DENTH</name>
<keyword evidence="3" id="KW-1185">Reference proteome</keyword>
<dbReference type="Proteomes" id="UP001552299">
    <property type="component" value="Unassembled WGS sequence"/>
</dbReference>
<gene>
    <name evidence="2" type="ORF">M5K25_008545</name>
</gene>
<evidence type="ECO:0000256" key="1">
    <source>
        <dbReference type="SAM" id="MobiDB-lite"/>
    </source>
</evidence>
<feature type="compositionally biased region" description="Polar residues" evidence="1">
    <location>
        <begin position="57"/>
        <end position="68"/>
    </location>
</feature>
<proteinExistence type="predicted"/>
<organism evidence="2 3">
    <name type="scientific">Dendrobium thyrsiflorum</name>
    <name type="common">Pinecone-like raceme dendrobium</name>
    <name type="synonym">Orchid</name>
    <dbReference type="NCBI Taxonomy" id="117978"/>
    <lineage>
        <taxon>Eukaryota</taxon>
        <taxon>Viridiplantae</taxon>
        <taxon>Streptophyta</taxon>
        <taxon>Embryophyta</taxon>
        <taxon>Tracheophyta</taxon>
        <taxon>Spermatophyta</taxon>
        <taxon>Magnoliopsida</taxon>
        <taxon>Liliopsida</taxon>
        <taxon>Asparagales</taxon>
        <taxon>Orchidaceae</taxon>
        <taxon>Epidendroideae</taxon>
        <taxon>Malaxideae</taxon>
        <taxon>Dendrobiinae</taxon>
        <taxon>Dendrobium</taxon>
    </lineage>
</organism>
<protein>
    <submittedName>
        <fullName evidence="2">Uncharacterized protein</fullName>
    </submittedName>
</protein>
<sequence length="88" mass="10081">MILTKQERAEKMIAESCMVSLSVDYSSEEDLYFPKEGESYPEVASQMERMNLDGDSEFTNESPYATMTDSEENVSSLSQSQRRSLKYN</sequence>
<evidence type="ECO:0000313" key="3">
    <source>
        <dbReference type="Proteomes" id="UP001552299"/>
    </source>
</evidence>
<reference evidence="2 3" key="1">
    <citation type="journal article" date="2024" name="Plant Biotechnol. J.">
        <title>Dendrobium thyrsiflorum genome and its molecular insights into genes involved in important horticultural traits.</title>
        <authorList>
            <person name="Chen B."/>
            <person name="Wang J.Y."/>
            <person name="Zheng P.J."/>
            <person name="Li K.L."/>
            <person name="Liang Y.M."/>
            <person name="Chen X.F."/>
            <person name="Zhang C."/>
            <person name="Zhao X."/>
            <person name="He X."/>
            <person name="Zhang G.Q."/>
            <person name="Liu Z.J."/>
            <person name="Xu Q."/>
        </authorList>
    </citation>
    <scope>NUCLEOTIDE SEQUENCE [LARGE SCALE GENOMIC DNA]</scope>
    <source>
        <strain evidence="2">GZMU011</strain>
    </source>
</reference>
<accession>A0ABD0V8A1</accession>
<evidence type="ECO:0000313" key="2">
    <source>
        <dbReference type="EMBL" id="KAL0921469.1"/>
    </source>
</evidence>
<dbReference type="AlphaFoldDB" id="A0ABD0V8A1"/>
<dbReference type="EMBL" id="JANQDX010000007">
    <property type="protein sequence ID" value="KAL0921469.1"/>
    <property type="molecule type" value="Genomic_DNA"/>
</dbReference>
<comment type="caution">
    <text evidence="2">The sequence shown here is derived from an EMBL/GenBank/DDBJ whole genome shotgun (WGS) entry which is preliminary data.</text>
</comment>